<dbReference type="AlphaFoldDB" id="A0A6J6J7H7"/>
<evidence type="ECO:0000259" key="1">
    <source>
        <dbReference type="Pfam" id="PF08241"/>
    </source>
</evidence>
<dbReference type="PANTHER" id="PTHR43464">
    <property type="entry name" value="METHYLTRANSFERASE"/>
    <property type="match status" value="1"/>
</dbReference>
<protein>
    <submittedName>
        <fullName evidence="5">Unannotated protein</fullName>
    </submittedName>
</protein>
<name>A0A6J6J7H7_9ZZZZ</name>
<evidence type="ECO:0000313" key="5">
    <source>
        <dbReference type="EMBL" id="CAB4632770.1"/>
    </source>
</evidence>
<gene>
    <name evidence="2" type="ORF">UFOPK1495_00044</name>
    <name evidence="3" type="ORF">UFOPK1603_00936</name>
    <name evidence="4" type="ORF">UFOPK1711_00453</name>
    <name evidence="5" type="ORF">UFOPK2143_00018</name>
    <name evidence="6" type="ORF">UFOPK2350_01811</name>
</gene>
<accession>A0A6J6J7H7</accession>
<evidence type="ECO:0000313" key="6">
    <source>
        <dbReference type="EMBL" id="CAB4695638.1"/>
    </source>
</evidence>
<reference evidence="5" key="1">
    <citation type="submission" date="2020-05" db="EMBL/GenBank/DDBJ databases">
        <authorList>
            <person name="Chiriac C."/>
            <person name="Salcher M."/>
            <person name="Ghai R."/>
            <person name="Kavagutti S V."/>
        </authorList>
    </citation>
    <scope>NUCLEOTIDE SEQUENCE</scope>
</reference>
<organism evidence="5">
    <name type="scientific">freshwater metagenome</name>
    <dbReference type="NCBI Taxonomy" id="449393"/>
    <lineage>
        <taxon>unclassified sequences</taxon>
        <taxon>metagenomes</taxon>
        <taxon>ecological metagenomes</taxon>
    </lineage>
</organism>
<evidence type="ECO:0000313" key="3">
    <source>
        <dbReference type="EMBL" id="CAB4566941.1"/>
    </source>
</evidence>
<dbReference type="EMBL" id="CAEZSU010000002">
    <property type="protein sequence ID" value="CAB4538388.1"/>
    <property type="molecule type" value="Genomic_DNA"/>
</dbReference>
<evidence type="ECO:0000313" key="2">
    <source>
        <dbReference type="EMBL" id="CAB4538388.1"/>
    </source>
</evidence>
<dbReference type="PANTHER" id="PTHR43464:SF90">
    <property type="entry name" value="METHYLTRANSFERASE TYPE 11"/>
    <property type="match status" value="1"/>
</dbReference>
<proteinExistence type="predicted"/>
<evidence type="ECO:0000313" key="4">
    <source>
        <dbReference type="EMBL" id="CAB4570097.1"/>
    </source>
</evidence>
<dbReference type="InterPro" id="IPR013216">
    <property type="entry name" value="Methyltransf_11"/>
</dbReference>
<dbReference type="GO" id="GO:0008757">
    <property type="term" value="F:S-adenosylmethionine-dependent methyltransferase activity"/>
    <property type="evidence" value="ECO:0007669"/>
    <property type="project" value="InterPro"/>
</dbReference>
<dbReference type="EMBL" id="CAEZVV010000001">
    <property type="protein sequence ID" value="CAB4632770.1"/>
    <property type="molecule type" value="Genomic_DNA"/>
</dbReference>
<dbReference type="InterPro" id="IPR029063">
    <property type="entry name" value="SAM-dependent_MTases_sf"/>
</dbReference>
<dbReference type="EMBL" id="CAEZXE010000228">
    <property type="protein sequence ID" value="CAB4695638.1"/>
    <property type="molecule type" value="Genomic_DNA"/>
</dbReference>
<sequence>MASASTSAPSAIEILRLFFKDRGRSIEFGDALAQRAVAQLPGSVDGLRVLDLGCGPGSYSAELERAGAKVVSVEIDLNELLRSTAQLQRPIVSDGTCLAFADDSFDAIVCSNVLEHTPSPEGVLAELQRVLVPGGWAYVSWTNWYSPWGGHAVAPLHYLGPERSIRVWRRLFGEPKGRNLPLVTVFPTTIGAMLRWARERDGLQLVNAYPRYWPWARIIMHVPGLREVASWNCVLELRKN</sequence>
<dbReference type="Gene3D" id="3.40.50.150">
    <property type="entry name" value="Vaccinia Virus protein VP39"/>
    <property type="match status" value="1"/>
</dbReference>
<dbReference type="EMBL" id="CAEZTG010000077">
    <property type="protein sequence ID" value="CAB4566941.1"/>
    <property type="molecule type" value="Genomic_DNA"/>
</dbReference>
<dbReference type="SUPFAM" id="SSF53335">
    <property type="entry name" value="S-adenosyl-L-methionine-dependent methyltransferases"/>
    <property type="match status" value="1"/>
</dbReference>
<dbReference type="EMBL" id="CAEZTR010000018">
    <property type="protein sequence ID" value="CAB4570097.1"/>
    <property type="molecule type" value="Genomic_DNA"/>
</dbReference>
<dbReference type="CDD" id="cd02440">
    <property type="entry name" value="AdoMet_MTases"/>
    <property type="match status" value="1"/>
</dbReference>
<feature type="domain" description="Methyltransferase type 11" evidence="1">
    <location>
        <begin position="50"/>
        <end position="138"/>
    </location>
</feature>
<dbReference type="Pfam" id="PF08241">
    <property type="entry name" value="Methyltransf_11"/>
    <property type="match status" value="1"/>
</dbReference>